<reference evidence="5 8" key="1">
    <citation type="submission" date="2021-06" db="EMBL/GenBank/DDBJ databases">
        <title>Collection of gut derived symbiotic bacterial strains cultured from healthy donors.</title>
        <authorList>
            <person name="Lin H."/>
            <person name="Littmann E."/>
            <person name="Pamer E.G."/>
        </authorList>
    </citation>
    <scope>NUCLEOTIDE SEQUENCE</scope>
    <source>
        <strain evidence="6 8">MSK.21.70</strain>
        <strain evidence="5">MSK.21.82</strain>
    </source>
</reference>
<dbReference type="Proteomes" id="UP001197492">
    <property type="component" value="Unassembled WGS sequence"/>
</dbReference>
<dbReference type="Proteomes" id="UP001196408">
    <property type="component" value="Unassembled WGS sequence"/>
</dbReference>
<proteinExistence type="predicted"/>
<dbReference type="RefSeq" id="WP_217747337.1">
    <property type="nucleotide sequence ID" value="NZ_JAHOEB010000018.1"/>
</dbReference>
<dbReference type="PANTHER" id="PTHR43312:SF2">
    <property type="entry name" value="OXIDOREDUCTASE"/>
    <property type="match status" value="1"/>
</dbReference>
<dbReference type="GO" id="GO:0046872">
    <property type="term" value="F:metal ion binding"/>
    <property type="evidence" value="ECO:0007669"/>
    <property type="project" value="UniProtKB-KW"/>
</dbReference>
<dbReference type="PANTHER" id="PTHR43312">
    <property type="entry name" value="D-THREO-ALDOSE 1-DEHYDROGENASE"/>
    <property type="match status" value="1"/>
</dbReference>
<evidence type="ECO:0000259" key="4">
    <source>
        <dbReference type="PROSITE" id="PS51379"/>
    </source>
</evidence>
<dbReference type="Pfam" id="PF13187">
    <property type="entry name" value="Fer4_9"/>
    <property type="match status" value="1"/>
</dbReference>
<dbReference type="InterPro" id="IPR023210">
    <property type="entry name" value="NADP_OxRdtase_dom"/>
</dbReference>
<dbReference type="InterPro" id="IPR017900">
    <property type="entry name" value="4Fe4S_Fe_S_CS"/>
</dbReference>
<protein>
    <submittedName>
        <fullName evidence="5">Aldo/keto reductase</fullName>
    </submittedName>
</protein>
<comment type="caution">
    <text evidence="5">The sequence shown here is derived from an EMBL/GenBank/DDBJ whole genome shotgun (WGS) entry which is preliminary data.</text>
</comment>
<dbReference type="EMBL" id="JAHOEF010000016">
    <property type="protein sequence ID" value="MBV3382388.1"/>
    <property type="molecule type" value="Genomic_DNA"/>
</dbReference>
<gene>
    <name evidence="5" type="ORF">KSV97_03895</name>
    <name evidence="6" type="ORF">KSW06_04240</name>
</gene>
<dbReference type="PROSITE" id="PS00198">
    <property type="entry name" value="4FE4S_FER_1"/>
    <property type="match status" value="1"/>
</dbReference>
<keyword evidence="1" id="KW-0479">Metal-binding</keyword>
<dbReference type="PROSITE" id="PS51379">
    <property type="entry name" value="4FE4S_FER_2"/>
    <property type="match status" value="1"/>
</dbReference>
<dbReference type="AlphaFoldDB" id="A0AAW4MUP9"/>
<evidence type="ECO:0000313" key="6">
    <source>
        <dbReference type="EMBL" id="MBV3392478.1"/>
    </source>
</evidence>
<keyword evidence="8" id="KW-1185">Reference proteome</keyword>
<dbReference type="InterPro" id="IPR017896">
    <property type="entry name" value="4Fe4S_Fe-S-bd"/>
</dbReference>
<evidence type="ECO:0000256" key="2">
    <source>
        <dbReference type="ARBA" id="ARBA00023004"/>
    </source>
</evidence>
<name>A0AAW4MUP9_9FIRM</name>
<accession>A0AAW4MUP9</accession>
<dbReference type="Pfam" id="PF00248">
    <property type="entry name" value="Aldo_ket_red"/>
    <property type="match status" value="1"/>
</dbReference>
<evidence type="ECO:0000313" key="5">
    <source>
        <dbReference type="EMBL" id="MBV3382388.1"/>
    </source>
</evidence>
<dbReference type="EMBL" id="JAHOEL010000018">
    <property type="protein sequence ID" value="MBV3392478.1"/>
    <property type="molecule type" value="Genomic_DNA"/>
</dbReference>
<sequence>MTYFGEHTPKLGFGMMRLPRTHGQIDIEETKKMVDAFMDAGLTYFDTAYVYEGSEEATRKALVERYPRDSYTLASKINAKMMCHDEESCQAQLKVSLERTGAGYFDYYLLHALSDANVALYDQYHIWDFVKDAKAKGLIKHYGFSFHGTPQLLDELLIKHPDVEFVQLQLNYADWENPAITSRANYEIARKHQKSIVVMEPIKGGTLASPPESVREILHNANPDMSIASWAVRYVASLDGIITVLSGMSTMEQVLDNISYMKDFKPLSEEEQNTIKKAQKALDAIESIPCTACRYCTPGCPMGIEIPDIFKAMNWYKIYGMKDKAKDRYEDIIEKSAKASECIECGQCEGVCPQQLPIIKYLKECADELEE</sequence>
<evidence type="ECO:0000256" key="1">
    <source>
        <dbReference type="ARBA" id="ARBA00022723"/>
    </source>
</evidence>
<evidence type="ECO:0000313" key="8">
    <source>
        <dbReference type="Proteomes" id="UP001197492"/>
    </source>
</evidence>
<keyword evidence="3" id="KW-0411">Iron-sulfur</keyword>
<organism evidence="5 7">
    <name type="scientific">Catenibacterium mitsuokai</name>
    <dbReference type="NCBI Taxonomy" id="100886"/>
    <lineage>
        <taxon>Bacteria</taxon>
        <taxon>Bacillati</taxon>
        <taxon>Bacillota</taxon>
        <taxon>Erysipelotrichia</taxon>
        <taxon>Erysipelotrichales</taxon>
        <taxon>Coprobacillaceae</taxon>
        <taxon>Catenibacterium</taxon>
    </lineage>
</organism>
<dbReference type="InterPro" id="IPR053135">
    <property type="entry name" value="AKR2_Oxidoreductase"/>
</dbReference>
<dbReference type="GO" id="GO:0051536">
    <property type="term" value="F:iron-sulfur cluster binding"/>
    <property type="evidence" value="ECO:0007669"/>
    <property type="project" value="UniProtKB-KW"/>
</dbReference>
<evidence type="ECO:0000256" key="3">
    <source>
        <dbReference type="ARBA" id="ARBA00023014"/>
    </source>
</evidence>
<keyword evidence="2" id="KW-0408">Iron</keyword>
<dbReference type="CDD" id="cd19096">
    <property type="entry name" value="AKR_Fe-S_oxidoreductase"/>
    <property type="match status" value="1"/>
</dbReference>
<evidence type="ECO:0000313" key="7">
    <source>
        <dbReference type="Proteomes" id="UP001196408"/>
    </source>
</evidence>
<feature type="domain" description="4Fe-4S ferredoxin-type" evidence="4">
    <location>
        <begin position="333"/>
        <end position="362"/>
    </location>
</feature>